<dbReference type="NCBIfam" id="NF004973">
    <property type="entry name" value="PRK06342.1"/>
    <property type="match status" value="1"/>
</dbReference>
<protein>
    <submittedName>
        <fullName evidence="2">Transcription elongation GreA/GreB family factor</fullName>
    </submittedName>
</protein>
<accession>A0ABV2L349</accession>
<dbReference type="InterPro" id="IPR001437">
    <property type="entry name" value="Tscrpt_elong_fac_GreA/B_C"/>
</dbReference>
<dbReference type="RefSeq" id="WP_238275415.1">
    <property type="nucleotide sequence ID" value="NZ_BPQL01000006.1"/>
</dbReference>
<feature type="domain" description="Transcription elongation factor GreA/GreB C-terminal" evidence="1">
    <location>
        <begin position="84"/>
        <end position="149"/>
    </location>
</feature>
<organism evidence="2 3">
    <name type="scientific">Methylobacterium goesingense</name>
    <dbReference type="NCBI Taxonomy" id="243690"/>
    <lineage>
        <taxon>Bacteria</taxon>
        <taxon>Pseudomonadati</taxon>
        <taxon>Pseudomonadota</taxon>
        <taxon>Alphaproteobacteria</taxon>
        <taxon>Hyphomicrobiales</taxon>
        <taxon>Methylobacteriaceae</taxon>
        <taxon>Methylobacterium</taxon>
    </lineage>
</organism>
<dbReference type="EMBL" id="JBEPMM010000003">
    <property type="protein sequence ID" value="MET3692254.1"/>
    <property type="molecule type" value="Genomic_DNA"/>
</dbReference>
<dbReference type="Proteomes" id="UP001549145">
    <property type="component" value="Unassembled WGS sequence"/>
</dbReference>
<dbReference type="SUPFAM" id="SSF54534">
    <property type="entry name" value="FKBP-like"/>
    <property type="match status" value="1"/>
</dbReference>
<dbReference type="InterPro" id="IPR023459">
    <property type="entry name" value="Tscrpt_elong_fac_GreA/B_fam"/>
</dbReference>
<dbReference type="Gene3D" id="3.10.50.30">
    <property type="entry name" value="Transcription elongation factor, GreA/GreB, C-terminal domain"/>
    <property type="match status" value="1"/>
</dbReference>
<name>A0ABV2L349_9HYPH</name>
<sequence length="153" mass="16722">MSQAFVRERDGDAVFEDLPERPISSHPNFVTPEGMAQIEAEVARLQAAFSALTPEAQADVARINRDLAYWTARRSSAQLVEAEPGDVVRFGSTVTILAEDDSRRTYRIVGEDEADPAQGTISYVSPMARALTGKVVGDVVEVNEHESEIMEIG</sequence>
<comment type="caution">
    <text evidence="2">The sequence shown here is derived from an EMBL/GenBank/DDBJ whole genome shotgun (WGS) entry which is preliminary data.</text>
</comment>
<dbReference type="InterPro" id="IPR036953">
    <property type="entry name" value="GreA/GreB_C_sf"/>
</dbReference>
<evidence type="ECO:0000313" key="2">
    <source>
        <dbReference type="EMBL" id="MET3692254.1"/>
    </source>
</evidence>
<keyword evidence="3" id="KW-1185">Reference proteome</keyword>
<dbReference type="PIRSF" id="PIRSF006092">
    <property type="entry name" value="GreA_GreB"/>
    <property type="match status" value="1"/>
</dbReference>
<gene>
    <name evidence="2" type="ORF">ABID43_001785</name>
</gene>
<evidence type="ECO:0000313" key="3">
    <source>
        <dbReference type="Proteomes" id="UP001549145"/>
    </source>
</evidence>
<dbReference type="PANTHER" id="PTHR30437">
    <property type="entry name" value="TRANSCRIPTION ELONGATION FACTOR GREA"/>
    <property type="match status" value="1"/>
</dbReference>
<proteinExistence type="predicted"/>
<reference evidence="2 3" key="1">
    <citation type="submission" date="2024-06" db="EMBL/GenBank/DDBJ databases">
        <title>Genomic Encyclopedia of Type Strains, Phase IV (KMG-IV): sequencing the most valuable type-strain genomes for metagenomic binning, comparative biology and taxonomic classification.</title>
        <authorList>
            <person name="Goeker M."/>
        </authorList>
    </citation>
    <scope>NUCLEOTIDE SEQUENCE [LARGE SCALE GENOMIC DNA]</scope>
    <source>
        <strain evidence="2 3">DSM 21331</strain>
    </source>
</reference>
<dbReference type="PANTHER" id="PTHR30437:SF6">
    <property type="entry name" value="TRANSCRIPTION ELONGATION FACTOR GREB"/>
    <property type="match status" value="1"/>
</dbReference>
<evidence type="ECO:0000259" key="1">
    <source>
        <dbReference type="Pfam" id="PF01272"/>
    </source>
</evidence>
<dbReference type="Pfam" id="PF01272">
    <property type="entry name" value="GreA_GreB"/>
    <property type="match status" value="1"/>
</dbReference>